<proteinExistence type="predicted"/>
<sequence length="93" mass="10474">MGLCNNTKIARKAAASAQIICTTSTTVMIITLYFPLQIIAVIISYQLSVISYQLSVISYQLSDVSFKFLWLSRKLGEKCSLSYIQRCPTPFLR</sequence>
<dbReference type="AlphaFoldDB" id="I4FYA8"/>
<reference evidence="2 3" key="1">
    <citation type="submission" date="2012-04" db="EMBL/GenBank/DDBJ databases">
        <authorList>
            <person name="Genoscope - CEA"/>
        </authorList>
    </citation>
    <scope>NUCLEOTIDE SEQUENCE [LARGE SCALE GENOMIC DNA]</scope>
    <source>
        <strain evidence="2 3">9443</strain>
    </source>
</reference>
<feature type="transmembrane region" description="Helical" evidence="1">
    <location>
        <begin position="20"/>
        <end position="43"/>
    </location>
</feature>
<keyword evidence="1" id="KW-0812">Transmembrane</keyword>
<evidence type="ECO:0000256" key="1">
    <source>
        <dbReference type="SAM" id="Phobius"/>
    </source>
</evidence>
<dbReference type="Proteomes" id="UP000003480">
    <property type="component" value="Unassembled WGS sequence"/>
</dbReference>
<evidence type="ECO:0000313" key="2">
    <source>
        <dbReference type="EMBL" id="CCI00669.1"/>
    </source>
</evidence>
<comment type="caution">
    <text evidence="2">The sequence shown here is derived from an EMBL/GenBank/DDBJ whole genome shotgun (WGS) entry which is preliminary data.</text>
</comment>
<name>I4FYA8_MICAE</name>
<dbReference type="HOGENOM" id="CLU_2396349_0_0_3"/>
<gene>
    <name evidence="2" type="ORF">MICAC_1070004</name>
</gene>
<accession>I4FYA8</accession>
<organism evidence="2 3">
    <name type="scientific">Microcystis aeruginosa PCC 9443</name>
    <dbReference type="NCBI Taxonomy" id="1160281"/>
    <lineage>
        <taxon>Bacteria</taxon>
        <taxon>Bacillati</taxon>
        <taxon>Cyanobacteriota</taxon>
        <taxon>Cyanophyceae</taxon>
        <taxon>Oscillatoriophycideae</taxon>
        <taxon>Chroococcales</taxon>
        <taxon>Microcystaceae</taxon>
        <taxon>Microcystis</taxon>
    </lineage>
</organism>
<dbReference type="EMBL" id="CAIJ01000010">
    <property type="protein sequence ID" value="CCI00669.1"/>
    <property type="molecule type" value="Genomic_DNA"/>
</dbReference>
<protein>
    <submittedName>
        <fullName evidence="2">Uncharacterized protein</fullName>
    </submittedName>
</protein>
<keyword evidence="1" id="KW-0472">Membrane</keyword>
<keyword evidence="1" id="KW-1133">Transmembrane helix</keyword>
<evidence type="ECO:0000313" key="3">
    <source>
        <dbReference type="Proteomes" id="UP000003480"/>
    </source>
</evidence>